<dbReference type="EMBL" id="JBHSBH010000006">
    <property type="protein sequence ID" value="MFC3996068.1"/>
    <property type="molecule type" value="Genomic_DNA"/>
</dbReference>
<sequence>MLKNVLATGAVAAAFAGALLAGTPAYATDDVSTSGNGSLLGGNQLVADLDIPINLCGNAIAIIGNAGASCVDSGAATIEDDDDFGGHGHH</sequence>
<dbReference type="RefSeq" id="WP_378531789.1">
    <property type="nucleotide sequence ID" value="NZ_JBHSBH010000006.1"/>
</dbReference>
<organism evidence="6 7">
    <name type="scientific">Nocardiopsis sediminis</name>
    <dbReference type="NCBI Taxonomy" id="1778267"/>
    <lineage>
        <taxon>Bacteria</taxon>
        <taxon>Bacillati</taxon>
        <taxon>Actinomycetota</taxon>
        <taxon>Actinomycetes</taxon>
        <taxon>Streptosporangiales</taxon>
        <taxon>Nocardiopsidaceae</taxon>
        <taxon>Nocardiopsis</taxon>
    </lineage>
</organism>
<evidence type="ECO:0000256" key="4">
    <source>
        <dbReference type="SAM" id="SignalP"/>
    </source>
</evidence>
<name>A0ABV8FL72_9ACTN</name>
<evidence type="ECO:0000256" key="3">
    <source>
        <dbReference type="ARBA" id="ARBA00023087"/>
    </source>
</evidence>
<keyword evidence="2" id="KW-0130">Cell adhesion</keyword>
<keyword evidence="7" id="KW-1185">Reference proteome</keyword>
<comment type="caution">
    <text evidence="6">The sequence shown here is derived from an EMBL/GenBank/DDBJ whole genome shotgun (WGS) entry which is preliminary data.</text>
</comment>
<keyword evidence="3" id="KW-0034">Amyloid</keyword>
<evidence type="ECO:0000313" key="6">
    <source>
        <dbReference type="EMBL" id="MFC3996068.1"/>
    </source>
</evidence>
<reference evidence="7" key="1">
    <citation type="journal article" date="2019" name="Int. J. Syst. Evol. Microbiol.">
        <title>The Global Catalogue of Microorganisms (GCM) 10K type strain sequencing project: providing services to taxonomists for standard genome sequencing and annotation.</title>
        <authorList>
            <consortium name="The Broad Institute Genomics Platform"/>
            <consortium name="The Broad Institute Genome Sequencing Center for Infectious Disease"/>
            <person name="Wu L."/>
            <person name="Ma J."/>
        </authorList>
    </citation>
    <scope>NUCLEOTIDE SEQUENCE [LARGE SCALE GENOMIC DNA]</scope>
    <source>
        <strain evidence="7">TBRC 1826</strain>
    </source>
</reference>
<feature type="chain" id="PRO_5045141275" evidence="4">
    <location>
        <begin position="28"/>
        <end position="90"/>
    </location>
</feature>
<evidence type="ECO:0000259" key="5">
    <source>
        <dbReference type="PROSITE" id="PS51884"/>
    </source>
</evidence>
<feature type="domain" description="Chaplin" evidence="5">
    <location>
        <begin position="36"/>
        <end position="76"/>
    </location>
</feature>
<evidence type="ECO:0000313" key="7">
    <source>
        <dbReference type="Proteomes" id="UP001595847"/>
    </source>
</evidence>
<protein>
    <submittedName>
        <fullName evidence="6">Chaplin family protein</fullName>
    </submittedName>
</protein>
<keyword evidence="1" id="KW-0964">Secreted</keyword>
<feature type="signal peptide" evidence="4">
    <location>
        <begin position="1"/>
        <end position="27"/>
    </location>
</feature>
<dbReference type="Proteomes" id="UP001595847">
    <property type="component" value="Unassembled WGS sequence"/>
</dbReference>
<proteinExistence type="predicted"/>
<gene>
    <name evidence="6" type="ORF">ACFOVU_09100</name>
</gene>
<keyword evidence="4" id="KW-0732">Signal</keyword>
<evidence type="ECO:0000256" key="2">
    <source>
        <dbReference type="ARBA" id="ARBA00022889"/>
    </source>
</evidence>
<evidence type="ECO:0000256" key="1">
    <source>
        <dbReference type="ARBA" id="ARBA00022512"/>
    </source>
</evidence>
<dbReference type="Pfam" id="PF03777">
    <property type="entry name" value="ChpA-C"/>
    <property type="match status" value="1"/>
</dbReference>
<dbReference type="PROSITE" id="PS51884">
    <property type="entry name" value="CHAPLIN"/>
    <property type="match status" value="1"/>
</dbReference>
<dbReference type="InterPro" id="IPR005528">
    <property type="entry name" value="ChpA-H"/>
</dbReference>
<keyword evidence="1" id="KW-0134">Cell wall</keyword>
<accession>A0ABV8FL72</accession>